<sequence length="374" mass="41453">MKQTSYRDTWVEISLDAIKGNVEAFRKHINMKSKLLAVVKADGYGHGAVEVGKVALEAGAEGLGVALLDEALELREAGIEAPILVLGYTKPEAVKLAIENHITLTVYGEDVLQAIAKACHESDKTAKVHIKVDTGMTRIGIQTKEKVLDLVKSLTDERVEVEGIYTHFADADNTDETYTRQQFKRFLEITSYLEENGYQIPIKHCCNSAATISYPEMHLNMCRVGISLYGLYPGEHMKKVISLTQAMTFQTKPTLIKEVKTGQPVSYGCTYFPEKDSIVATLPVGYADGLSRQLSNKGEMTIKGDRAPIVGRVCMDQTMIDVTHLGQVNESDVVTIFGDESKGYISLDEVAERLDTIHYEVVCLIGKRVPRVYR</sequence>
<evidence type="ECO:0000259" key="5">
    <source>
        <dbReference type="SMART" id="SM01005"/>
    </source>
</evidence>
<dbReference type="InterPro" id="IPR009006">
    <property type="entry name" value="Ala_racemase/Decarboxylase_C"/>
</dbReference>
<comment type="pathway">
    <text evidence="4">Amino-acid biosynthesis; D-alanine biosynthesis; D-alanine from L-alanine: step 1/1.</text>
</comment>
<dbReference type="InterPro" id="IPR000821">
    <property type="entry name" value="Ala_racemase"/>
</dbReference>
<gene>
    <name evidence="6" type="primary">alr</name>
    <name evidence="6" type="ORF">ACFSBH_00965</name>
</gene>
<comment type="catalytic activity">
    <reaction evidence="4">
        <text>L-alanine = D-alanine</text>
        <dbReference type="Rhea" id="RHEA:20249"/>
        <dbReference type="ChEBI" id="CHEBI:57416"/>
        <dbReference type="ChEBI" id="CHEBI:57972"/>
        <dbReference type="EC" id="5.1.1.1"/>
    </reaction>
</comment>
<keyword evidence="3 4" id="KW-0413">Isomerase</keyword>
<dbReference type="CDD" id="cd00430">
    <property type="entry name" value="PLPDE_III_AR"/>
    <property type="match status" value="1"/>
</dbReference>
<dbReference type="Pfam" id="PF01168">
    <property type="entry name" value="Ala_racemase_N"/>
    <property type="match status" value="1"/>
</dbReference>
<dbReference type="HAMAP" id="MF_01201">
    <property type="entry name" value="Ala_racemase"/>
    <property type="match status" value="1"/>
</dbReference>
<feature type="domain" description="Alanine racemase C-terminal" evidence="5">
    <location>
        <begin position="246"/>
        <end position="374"/>
    </location>
</feature>
<dbReference type="GO" id="GO:0008784">
    <property type="term" value="F:alanine racemase activity"/>
    <property type="evidence" value="ECO:0007669"/>
    <property type="project" value="UniProtKB-EC"/>
</dbReference>
<dbReference type="NCBIfam" id="TIGR00492">
    <property type="entry name" value="alr"/>
    <property type="match status" value="1"/>
</dbReference>
<dbReference type="Gene3D" id="2.40.37.10">
    <property type="entry name" value="Lyase, Ornithine Decarboxylase, Chain A, domain 1"/>
    <property type="match status" value="1"/>
</dbReference>
<dbReference type="EMBL" id="JBHUDE010000005">
    <property type="protein sequence ID" value="MFD1606240.1"/>
    <property type="molecule type" value="Genomic_DNA"/>
</dbReference>
<comment type="function">
    <text evidence="4">Catalyzes the interconversion of L-alanine and D-alanine. May also act on other amino acids.</text>
</comment>
<evidence type="ECO:0000256" key="1">
    <source>
        <dbReference type="ARBA" id="ARBA00001933"/>
    </source>
</evidence>
<dbReference type="SUPFAM" id="SSF50621">
    <property type="entry name" value="Alanine racemase C-terminal domain-like"/>
    <property type="match status" value="1"/>
</dbReference>
<comment type="cofactor">
    <cofactor evidence="1 4">
        <name>pyridoxal 5'-phosphate</name>
        <dbReference type="ChEBI" id="CHEBI:597326"/>
    </cofactor>
</comment>
<evidence type="ECO:0000256" key="2">
    <source>
        <dbReference type="ARBA" id="ARBA00022898"/>
    </source>
</evidence>
<feature type="modified residue" description="N6-(pyridoxal phosphate)lysine" evidence="4">
    <location>
        <position position="40"/>
    </location>
</feature>
<comment type="similarity">
    <text evidence="4">Belongs to the alanine racemase family.</text>
</comment>
<dbReference type="InterPro" id="IPR001608">
    <property type="entry name" value="Ala_racemase_N"/>
</dbReference>
<dbReference type="PANTHER" id="PTHR30511:SF0">
    <property type="entry name" value="ALANINE RACEMASE, CATABOLIC-RELATED"/>
    <property type="match status" value="1"/>
</dbReference>
<dbReference type="EC" id="5.1.1.1" evidence="4"/>
<evidence type="ECO:0000313" key="6">
    <source>
        <dbReference type="EMBL" id="MFD1606240.1"/>
    </source>
</evidence>
<organism evidence="6 7">
    <name type="scientific">Oceanobacillus luteolus</name>
    <dbReference type="NCBI Taxonomy" id="1274358"/>
    <lineage>
        <taxon>Bacteria</taxon>
        <taxon>Bacillati</taxon>
        <taxon>Bacillota</taxon>
        <taxon>Bacilli</taxon>
        <taxon>Bacillales</taxon>
        <taxon>Bacillaceae</taxon>
        <taxon>Oceanobacillus</taxon>
    </lineage>
</organism>
<dbReference type="InterPro" id="IPR029066">
    <property type="entry name" value="PLP-binding_barrel"/>
</dbReference>
<accession>A0ABW4HM22</accession>
<name>A0ABW4HM22_9BACI</name>
<feature type="active site" description="Proton acceptor; specific for D-alanine" evidence="4">
    <location>
        <position position="40"/>
    </location>
</feature>
<dbReference type="PROSITE" id="PS00395">
    <property type="entry name" value="ALANINE_RACEMASE"/>
    <property type="match status" value="1"/>
</dbReference>
<keyword evidence="7" id="KW-1185">Reference proteome</keyword>
<dbReference type="SUPFAM" id="SSF51419">
    <property type="entry name" value="PLP-binding barrel"/>
    <property type="match status" value="1"/>
</dbReference>
<dbReference type="PANTHER" id="PTHR30511">
    <property type="entry name" value="ALANINE RACEMASE"/>
    <property type="match status" value="1"/>
</dbReference>
<feature type="binding site" evidence="4">
    <location>
        <position position="315"/>
    </location>
    <ligand>
        <name>substrate</name>
    </ligand>
</feature>
<dbReference type="PRINTS" id="PR00992">
    <property type="entry name" value="ALARACEMASE"/>
</dbReference>
<dbReference type="RefSeq" id="WP_379595610.1">
    <property type="nucleotide sequence ID" value="NZ_JBHUDE010000005.1"/>
</dbReference>
<protein>
    <recommendedName>
        <fullName evidence="4">Alanine racemase</fullName>
        <ecNumber evidence="4">5.1.1.1</ecNumber>
    </recommendedName>
</protein>
<dbReference type="Gene3D" id="3.20.20.10">
    <property type="entry name" value="Alanine racemase"/>
    <property type="match status" value="1"/>
</dbReference>
<dbReference type="InterPro" id="IPR020622">
    <property type="entry name" value="Ala_racemase_pyridoxalP-BS"/>
</dbReference>
<comment type="caution">
    <text evidence="6">The sequence shown here is derived from an EMBL/GenBank/DDBJ whole genome shotgun (WGS) entry which is preliminary data.</text>
</comment>
<dbReference type="Pfam" id="PF00842">
    <property type="entry name" value="Ala_racemase_C"/>
    <property type="match status" value="1"/>
</dbReference>
<dbReference type="InterPro" id="IPR011079">
    <property type="entry name" value="Ala_racemase_C"/>
</dbReference>
<dbReference type="Proteomes" id="UP001597221">
    <property type="component" value="Unassembled WGS sequence"/>
</dbReference>
<feature type="binding site" evidence="4">
    <location>
        <position position="138"/>
    </location>
    <ligand>
        <name>substrate</name>
    </ligand>
</feature>
<evidence type="ECO:0000256" key="4">
    <source>
        <dbReference type="HAMAP-Rule" id="MF_01201"/>
    </source>
</evidence>
<keyword evidence="2 4" id="KW-0663">Pyridoxal phosphate</keyword>
<evidence type="ECO:0000313" key="7">
    <source>
        <dbReference type="Proteomes" id="UP001597221"/>
    </source>
</evidence>
<feature type="active site" description="Proton acceptor; specific for L-alanine" evidence="4">
    <location>
        <position position="267"/>
    </location>
</feature>
<proteinExistence type="inferred from homology"/>
<evidence type="ECO:0000256" key="3">
    <source>
        <dbReference type="ARBA" id="ARBA00023235"/>
    </source>
</evidence>
<dbReference type="SMART" id="SM01005">
    <property type="entry name" value="Ala_racemase_C"/>
    <property type="match status" value="1"/>
</dbReference>
<reference evidence="7" key="1">
    <citation type="journal article" date="2019" name="Int. J. Syst. Evol. Microbiol.">
        <title>The Global Catalogue of Microorganisms (GCM) 10K type strain sequencing project: providing services to taxonomists for standard genome sequencing and annotation.</title>
        <authorList>
            <consortium name="The Broad Institute Genomics Platform"/>
            <consortium name="The Broad Institute Genome Sequencing Center for Infectious Disease"/>
            <person name="Wu L."/>
            <person name="Ma J."/>
        </authorList>
    </citation>
    <scope>NUCLEOTIDE SEQUENCE [LARGE SCALE GENOMIC DNA]</scope>
    <source>
        <strain evidence="7">CGMCC 1.12376</strain>
    </source>
</reference>